<evidence type="ECO:0000256" key="9">
    <source>
        <dbReference type="RuleBase" id="RU363032"/>
    </source>
</evidence>
<dbReference type="PANTHER" id="PTHR30133">
    <property type="entry name" value="CATIONIC AMINO ACID TRANSPORTER, MEMBRANE COMPONENT"/>
    <property type="match status" value="1"/>
</dbReference>
<feature type="transmembrane region" description="Helical" evidence="9">
    <location>
        <begin position="191"/>
        <end position="215"/>
    </location>
</feature>
<feature type="transmembrane region" description="Helical" evidence="9">
    <location>
        <begin position="49"/>
        <end position="70"/>
    </location>
</feature>
<dbReference type="CDD" id="cd06261">
    <property type="entry name" value="TM_PBP2"/>
    <property type="match status" value="1"/>
</dbReference>
<dbReference type="Proteomes" id="UP000583127">
    <property type="component" value="Unassembled WGS sequence"/>
</dbReference>
<organism evidence="11 12">
    <name type="scientific">Paraburkholderia antibiotica</name>
    <dbReference type="NCBI Taxonomy" id="2728839"/>
    <lineage>
        <taxon>Bacteria</taxon>
        <taxon>Pseudomonadati</taxon>
        <taxon>Pseudomonadota</taxon>
        <taxon>Betaproteobacteria</taxon>
        <taxon>Burkholderiales</taxon>
        <taxon>Burkholderiaceae</taxon>
        <taxon>Paraburkholderia</taxon>
    </lineage>
</organism>
<gene>
    <name evidence="11" type="ORF">HHL14_26905</name>
</gene>
<sequence length="226" mass="24660">MVQDYLPTLLHGAWLSLEVALASLLLAVVFGLANALVKLFGSGWLRALSVAYTTAIRGVPELVMMLFLFYGGERITNIVVGALGGPQIDFNKFAAGVVTIGFVYGAYFTETFRGAFLAVPRGELEAGMAYGMSGWQTFRFILLPRMIPFALPSANNNWLGLMKASALVSILGLQDMAWVAEQAGRATQKPFLFYLLVCLAYLAITTLSGGCVRSLQKRYELEGRRI</sequence>
<protein>
    <submittedName>
        <fullName evidence="11">ABC transporter permease subunit</fullName>
    </submittedName>
</protein>
<dbReference type="Pfam" id="PF00528">
    <property type="entry name" value="BPD_transp_1"/>
    <property type="match status" value="1"/>
</dbReference>
<evidence type="ECO:0000256" key="7">
    <source>
        <dbReference type="ARBA" id="ARBA00022989"/>
    </source>
</evidence>
<dbReference type="Gene3D" id="1.10.3720.10">
    <property type="entry name" value="MetI-like"/>
    <property type="match status" value="1"/>
</dbReference>
<evidence type="ECO:0000256" key="6">
    <source>
        <dbReference type="ARBA" id="ARBA00022692"/>
    </source>
</evidence>
<keyword evidence="4" id="KW-1003">Cell membrane</keyword>
<evidence type="ECO:0000256" key="1">
    <source>
        <dbReference type="ARBA" id="ARBA00004429"/>
    </source>
</evidence>
<reference evidence="11 12" key="1">
    <citation type="submission" date="2020-04" db="EMBL/GenBank/DDBJ databases">
        <title>Paraburkholderia sp. G-4-1-8 isolated from soil.</title>
        <authorList>
            <person name="Dahal R.H."/>
        </authorList>
    </citation>
    <scope>NUCLEOTIDE SEQUENCE [LARGE SCALE GENOMIC DNA]</scope>
    <source>
        <strain evidence="11 12">G-4-1-8</strain>
    </source>
</reference>
<accession>A0A7Y0A0V2</accession>
<feature type="transmembrane region" description="Helical" evidence="9">
    <location>
        <begin position="90"/>
        <end position="108"/>
    </location>
</feature>
<evidence type="ECO:0000256" key="2">
    <source>
        <dbReference type="ARBA" id="ARBA00010072"/>
    </source>
</evidence>
<dbReference type="InterPro" id="IPR000515">
    <property type="entry name" value="MetI-like"/>
</dbReference>
<dbReference type="AlphaFoldDB" id="A0A7Y0A0V2"/>
<evidence type="ECO:0000259" key="10">
    <source>
        <dbReference type="PROSITE" id="PS50928"/>
    </source>
</evidence>
<dbReference type="InterPro" id="IPR010065">
    <property type="entry name" value="AA_ABC_transptr_permease_3TM"/>
</dbReference>
<keyword evidence="8 9" id="KW-0472">Membrane</keyword>
<dbReference type="RefSeq" id="WP_169500630.1">
    <property type="nucleotide sequence ID" value="NZ_JABBFZ010000021.1"/>
</dbReference>
<keyword evidence="3 9" id="KW-0813">Transport</keyword>
<dbReference type="GO" id="GO:0043190">
    <property type="term" value="C:ATP-binding cassette (ABC) transporter complex"/>
    <property type="evidence" value="ECO:0007669"/>
    <property type="project" value="InterPro"/>
</dbReference>
<keyword evidence="7 9" id="KW-1133">Transmembrane helix</keyword>
<feature type="transmembrane region" description="Helical" evidence="9">
    <location>
        <begin position="12"/>
        <end position="37"/>
    </location>
</feature>
<name>A0A7Y0A0V2_9BURK</name>
<evidence type="ECO:0000256" key="8">
    <source>
        <dbReference type="ARBA" id="ARBA00023136"/>
    </source>
</evidence>
<keyword evidence="6 9" id="KW-0812">Transmembrane</keyword>
<evidence type="ECO:0000256" key="3">
    <source>
        <dbReference type="ARBA" id="ARBA00022448"/>
    </source>
</evidence>
<keyword evidence="5" id="KW-0997">Cell inner membrane</keyword>
<dbReference type="InterPro" id="IPR035906">
    <property type="entry name" value="MetI-like_sf"/>
</dbReference>
<dbReference type="GO" id="GO:0022857">
    <property type="term" value="F:transmembrane transporter activity"/>
    <property type="evidence" value="ECO:0007669"/>
    <property type="project" value="InterPro"/>
</dbReference>
<dbReference type="NCBIfam" id="TIGR01726">
    <property type="entry name" value="HEQRo_perm_3TM"/>
    <property type="match status" value="1"/>
</dbReference>
<evidence type="ECO:0000256" key="4">
    <source>
        <dbReference type="ARBA" id="ARBA00022475"/>
    </source>
</evidence>
<dbReference type="PROSITE" id="PS50928">
    <property type="entry name" value="ABC_TM1"/>
    <property type="match status" value="1"/>
</dbReference>
<feature type="domain" description="ABC transmembrane type-1" evidence="10">
    <location>
        <begin position="13"/>
        <end position="205"/>
    </location>
</feature>
<evidence type="ECO:0000313" key="12">
    <source>
        <dbReference type="Proteomes" id="UP000583127"/>
    </source>
</evidence>
<dbReference type="EMBL" id="JABBFZ010000021">
    <property type="protein sequence ID" value="NML34448.1"/>
    <property type="molecule type" value="Genomic_DNA"/>
</dbReference>
<proteinExistence type="inferred from homology"/>
<comment type="caution">
    <text evidence="11">The sequence shown here is derived from an EMBL/GenBank/DDBJ whole genome shotgun (WGS) entry which is preliminary data.</text>
</comment>
<evidence type="ECO:0000256" key="5">
    <source>
        <dbReference type="ARBA" id="ARBA00022519"/>
    </source>
</evidence>
<evidence type="ECO:0000313" key="11">
    <source>
        <dbReference type="EMBL" id="NML34448.1"/>
    </source>
</evidence>
<keyword evidence="12" id="KW-1185">Reference proteome</keyword>
<comment type="subcellular location">
    <subcellularLocation>
        <location evidence="1">Cell inner membrane</location>
        <topology evidence="1">Multi-pass membrane protein</topology>
    </subcellularLocation>
    <subcellularLocation>
        <location evidence="9">Cell membrane</location>
        <topology evidence="9">Multi-pass membrane protein</topology>
    </subcellularLocation>
</comment>
<dbReference type="InterPro" id="IPR051613">
    <property type="entry name" value="ABC_transp_permease_HisMQ"/>
</dbReference>
<comment type="similarity">
    <text evidence="2">Belongs to the binding-protein-dependent transport system permease family. HisMQ subfamily.</text>
</comment>
<dbReference type="SUPFAM" id="SSF161098">
    <property type="entry name" value="MetI-like"/>
    <property type="match status" value="1"/>
</dbReference>